<feature type="signal peptide" evidence="1">
    <location>
        <begin position="1"/>
        <end position="21"/>
    </location>
</feature>
<feature type="chain" id="PRO_5045089025" evidence="1">
    <location>
        <begin position="22"/>
        <end position="366"/>
    </location>
</feature>
<accession>A0ABS5BZ35</accession>
<evidence type="ECO:0000313" key="2">
    <source>
        <dbReference type="EMBL" id="MBP3958986.1"/>
    </source>
</evidence>
<proteinExistence type="predicted"/>
<name>A0ABS5BZ35_9BACT</name>
<gene>
    <name evidence="2" type="ORF">J8F10_27395</name>
</gene>
<reference evidence="2 3" key="1">
    <citation type="submission" date="2021-04" db="EMBL/GenBank/DDBJ databases">
        <authorList>
            <person name="Ivanova A."/>
        </authorList>
    </citation>
    <scope>NUCLEOTIDE SEQUENCE [LARGE SCALE GENOMIC DNA]</scope>
    <source>
        <strain evidence="2 3">G18</strain>
    </source>
</reference>
<dbReference type="RefSeq" id="WP_210659456.1">
    <property type="nucleotide sequence ID" value="NZ_JAGKQQ010000001.1"/>
</dbReference>
<dbReference type="Proteomes" id="UP000676565">
    <property type="component" value="Unassembled WGS sequence"/>
</dbReference>
<keyword evidence="1" id="KW-0732">Signal</keyword>
<keyword evidence="3" id="KW-1185">Reference proteome</keyword>
<protein>
    <submittedName>
        <fullName evidence="2">Uncharacterized protein</fullName>
    </submittedName>
</protein>
<comment type="caution">
    <text evidence="2">The sequence shown here is derived from an EMBL/GenBank/DDBJ whole genome shotgun (WGS) entry which is preliminary data.</text>
</comment>
<dbReference type="EMBL" id="JAGKQQ010000001">
    <property type="protein sequence ID" value="MBP3958986.1"/>
    <property type="molecule type" value="Genomic_DNA"/>
</dbReference>
<organism evidence="2 3">
    <name type="scientific">Gemmata palustris</name>
    <dbReference type="NCBI Taxonomy" id="2822762"/>
    <lineage>
        <taxon>Bacteria</taxon>
        <taxon>Pseudomonadati</taxon>
        <taxon>Planctomycetota</taxon>
        <taxon>Planctomycetia</taxon>
        <taxon>Gemmatales</taxon>
        <taxon>Gemmataceae</taxon>
        <taxon>Gemmata</taxon>
    </lineage>
</organism>
<evidence type="ECO:0000256" key="1">
    <source>
        <dbReference type="SAM" id="SignalP"/>
    </source>
</evidence>
<sequence length="366" mass="40200">MKRRLLGMALLGAAVWMTTGAASGFGGRKKADCSSPCGTTAGCGTPCSSYSVSYVDKKVTAYKTEWEAKDVKVTVNEWVTSKEDYKYWVNEPETKKQKVKVKEQATKDEAFKYWVNEWVTSKEKIKVAECKAVTKDVEVTTYDLKPTVTKQKRTISECVCVPVTVTCAAPAPSCDSGRGGLFSRLCKKKKHDDCAAPCGTPCDAPCAPVVTKTVMQRQLVTKEIEVDVTTYEKIPKKSIQKVTTNEIVWVEKEIDVKKCVAVEKTGTRKVCVWVDVEKDVDVTTWKKVEKTGTRDVRKCVAVEKTVKQQFAKQVAYETTVKVAVYTPVVVPAPAPVPCETPCASPCSTTGSSKPARGGLFRGHCCK</sequence>
<evidence type="ECO:0000313" key="3">
    <source>
        <dbReference type="Proteomes" id="UP000676565"/>
    </source>
</evidence>